<evidence type="ECO:0000256" key="2">
    <source>
        <dbReference type="ARBA" id="ARBA00022475"/>
    </source>
</evidence>
<evidence type="ECO:0000256" key="6">
    <source>
        <dbReference type="ARBA" id="ARBA00023136"/>
    </source>
</evidence>
<dbReference type="EMBL" id="LR134377">
    <property type="protein sequence ID" value="VEH08637.1"/>
    <property type="molecule type" value="Genomic_DNA"/>
</dbReference>
<keyword evidence="5 8" id="KW-1133">Transmembrane helix</keyword>
<feature type="transmembrane region" description="Helical" evidence="8">
    <location>
        <begin position="157"/>
        <end position="177"/>
    </location>
</feature>
<evidence type="ECO:0000313" key="9">
    <source>
        <dbReference type="EMBL" id="AKE41361.1"/>
    </source>
</evidence>
<evidence type="ECO:0000313" key="11">
    <source>
        <dbReference type="Proteomes" id="UP000033457"/>
    </source>
</evidence>
<accession>A0A0F6TDY5</accession>
<keyword evidence="4 8" id="KW-0812">Transmembrane</keyword>
<reference evidence="10 12" key="2">
    <citation type="submission" date="2018-12" db="EMBL/GenBank/DDBJ databases">
        <authorList>
            <consortium name="Pathogen Informatics"/>
        </authorList>
    </citation>
    <scope>NUCLEOTIDE SEQUENCE [LARGE SCALE GENOMIC DNA]</scope>
    <source>
        <strain evidence="10 12">NCTC949</strain>
    </source>
</reference>
<feature type="transmembrane region" description="Helical" evidence="8">
    <location>
        <begin position="31"/>
        <end position="50"/>
    </location>
</feature>
<protein>
    <submittedName>
        <fullName evidence="10">Arabinofuranosyl transferase C</fullName>
    </submittedName>
</protein>
<evidence type="ECO:0000313" key="12">
    <source>
        <dbReference type="Proteomes" id="UP000271380"/>
    </source>
</evidence>
<dbReference type="Proteomes" id="UP000033457">
    <property type="component" value="Chromosome"/>
</dbReference>
<evidence type="ECO:0000256" key="8">
    <source>
        <dbReference type="SAM" id="Phobius"/>
    </source>
</evidence>
<comment type="similarity">
    <text evidence="7">Belongs to the glycosyltransferase 87 family.</text>
</comment>
<dbReference type="GO" id="GO:0016758">
    <property type="term" value="F:hexosyltransferase activity"/>
    <property type="evidence" value="ECO:0007669"/>
    <property type="project" value="InterPro"/>
</dbReference>
<feature type="transmembrane region" description="Helical" evidence="8">
    <location>
        <begin position="298"/>
        <end position="319"/>
    </location>
</feature>
<organism evidence="9 11">
    <name type="scientific">Corynebacterium kutscheri</name>
    <dbReference type="NCBI Taxonomy" id="35755"/>
    <lineage>
        <taxon>Bacteria</taxon>
        <taxon>Bacillati</taxon>
        <taxon>Actinomycetota</taxon>
        <taxon>Actinomycetes</taxon>
        <taxon>Mycobacteriales</taxon>
        <taxon>Corynebacteriaceae</taxon>
        <taxon>Corynebacterium</taxon>
    </lineage>
</organism>
<evidence type="ECO:0000313" key="10">
    <source>
        <dbReference type="EMBL" id="VEH08637.1"/>
    </source>
</evidence>
<proteinExistence type="inferred from homology"/>
<gene>
    <name evidence="9" type="primary">aftC</name>
    <name evidence="10" type="ORF">NCTC949_01759</name>
    <name evidence="9" type="ORF">UL82_05965</name>
</gene>
<dbReference type="GO" id="GO:0005886">
    <property type="term" value="C:plasma membrane"/>
    <property type="evidence" value="ECO:0007669"/>
    <property type="project" value="UniProtKB-SubCell"/>
</dbReference>
<keyword evidence="9" id="KW-0328">Glycosyltransferase</keyword>
<comment type="subcellular location">
    <subcellularLocation>
        <location evidence="1">Cell membrane</location>
        <topology evidence="1">Multi-pass membrane protein</topology>
    </subcellularLocation>
</comment>
<keyword evidence="3 9" id="KW-0808">Transferase</keyword>
<keyword evidence="11" id="KW-1185">Reference proteome</keyword>
<evidence type="ECO:0000256" key="7">
    <source>
        <dbReference type="ARBA" id="ARBA00024033"/>
    </source>
</evidence>
<feature type="transmembrane region" description="Helical" evidence="8">
    <location>
        <begin position="215"/>
        <end position="233"/>
    </location>
</feature>
<dbReference type="InterPro" id="IPR018584">
    <property type="entry name" value="GT87"/>
</dbReference>
<evidence type="ECO:0000256" key="1">
    <source>
        <dbReference type="ARBA" id="ARBA00004651"/>
    </source>
</evidence>
<feature type="transmembrane region" description="Helical" evidence="8">
    <location>
        <begin position="106"/>
        <end position="127"/>
    </location>
</feature>
<dbReference type="Pfam" id="PF09594">
    <property type="entry name" value="GT87"/>
    <property type="match status" value="1"/>
</dbReference>
<dbReference type="STRING" id="35755.UL82_05965"/>
<dbReference type="RefSeq" id="WP_197719652.1">
    <property type="nucleotide sequence ID" value="NZ_CP011312.1"/>
</dbReference>
<dbReference type="AlphaFoldDB" id="A0A0F6TDY5"/>
<evidence type="ECO:0000256" key="4">
    <source>
        <dbReference type="ARBA" id="ARBA00022692"/>
    </source>
</evidence>
<dbReference type="KEGG" id="cku:UL82_05965"/>
<dbReference type="EMBL" id="CP011312">
    <property type="protein sequence ID" value="AKE41361.1"/>
    <property type="molecule type" value="Genomic_DNA"/>
</dbReference>
<keyword evidence="6 8" id="KW-0472">Membrane</keyword>
<feature type="transmembrane region" description="Helical" evidence="8">
    <location>
        <begin position="270"/>
        <end position="291"/>
    </location>
</feature>
<feature type="transmembrane region" description="Helical" evidence="8">
    <location>
        <begin position="374"/>
        <end position="396"/>
    </location>
</feature>
<name>A0A0F6TDY5_9CORY</name>
<feature type="transmembrane region" description="Helical" evidence="8">
    <location>
        <begin position="331"/>
        <end position="353"/>
    </location>
</feature>
<evidence type="ECO:0000256" key="5">
    <source>
        <dbReference type="ARBA" id="ARBA00022989"/>
    </source>
</evidence>
<feature type="transmembrane region" description="Helical" evidence="8">
    <location>
        <begin position="183"/>
        <end position="208"/>
    </location>
</feature>
<sequence>MTALFTASMRITTPLPIGGAHRTAQDRLLTIIFWPLALMLVAHRTIVLAINGDTTDDFSTVYNALRRFLEGVPVYNEVYLHVDPHYLYNPGATLLLSPMALFGHFFLARCLFIALNTAAIIAGLGLLTRLFGYSLKSAIFPIAITAAFLTEAVRNTLIFANINGVLFLALVAFMWLLLNERTWLAGIVIGLAILVKPMFLPLLFLPLIKWQWRTIVAAMTVVLGMNLAAWPLLVQPGDYFTKTTPYLGEIRDYSNSSLRGLSVYFGMPGWLTALWFFIFSVLILIGLIALLRIRYLDPLLWVTTTSSLLIVGVCFLSSLGQMYYSMMIFPLFFTILLRISAVHNPIAWFGAYFCLSPDDWESTRWLDYGRWIAFFQPTIGWGLIIIAIAISALMWWKNEPTTVEK</sequence>
<dbReference type="HOGENOM" id="CLU_055106_0_0_11"/>
<keyword evidence="2" id="KW-1003">Cell membrane</keyword>
<evidence type="ECO:0000256" key="3">
    <source>
        <dbReference type="ARBA" id="ARBA00022679"/>
    </source>
</evidence>
<reference evidence="9 11" key="1">
    <citation type="journal article" date="2015" name="Genome Announc.">
        <title>Complete Genome Sequence of Corynebacterium kutscheri DSM 20755, a Corynebacterial Type Strain with Remarkably Low G+C Content of Chromosomal DNA.</title>
        <authorList>
            <person name="Ruckert C."/>
            <person name="Albersmeier A."/>
            <person name="Winkler A."/>
            <person name="Tauch A."/>
        </authorList>
    </citation>
    <scope>NUCLEOTIDE SEQUENCE [LARGE SCALE GENOMIC DNA]</scope>
    <source>
        <strain evidence="9 11">DSM 20755</strain>
    </source>
</reference>
<dbReference type="Proteomes" id="UP000271380">
    <property type="component" value="Chromosome"/>
</dbReference>